<keyword evidence="3 6" id="KW-0812">Transmembrane</keyword>
<accession>A0A9D5BTW7</accession>
<sequence length="155" mass="17594">MALRVVVCQDHTMDRSAGDSLLGSLSIYSAVREDSAFWSWSFVMAVLVIVMATFSTGLDSNCFQFKKTEPESADDVPYGYGFFHFVFAMGTMYFAMLFIGWNPHKTMKKWTIDVGWASTWVRIVNEWLATLVYSNVDAGSALDLEEQKKSRIRIT</sequence>
<feature type="transmembrane region" description="Helical" evidence="6">
    <location>
        <begin position="78"/>
        <end position="99"/>
    </location>
</feature>
<dbReference type="GO" id="GO:0016020">
    <property type="term" value="C:membrane"/>
    <property type="evidence" value="ECO:0007669"/>
    <property type="project" value="UniProtKB-SubCell"/>
</dbReference>
<name>A0A9D5BTW7_9LILI</name>
<dbReference type="PANTHER" id="PTHR10383:SF63">
    <property type="entry name" value="OS01G0179800 PROTEIN"/>
    <property type="match status" value="1"/>
</dbReference>
<evidence type="ECO:0000313" key="8">
    <source>
        <dbReference type="Proteomes" id="UP001085076"/>
    </source>
</evidence>
<evidence type="ECO:0000256" key="4">
    <source>
        <dbReference type="ARBA" id="ARBA00022989"/>
    </source>
</evidence>
<evidence type="ECO:0008006" key="9">
    <source>
        <dbReference type="Google" id="ProtNLM"/>
    </source>
</evidence>
<evidence type="ECO:0000256" key="1">
    <source>
        <dbReference type="ARBA" id="ARBA00004141"/>
    </source>
</evidence>
<keyword evidence="4 6" id="KW-1133">Transmembrane helix</keyword>
<evidence type="ECO:0000256" key="3">
    <source>
        <dbReference type="ARBA" id="ARBA00022692"/>
    </source>
</evidence>
<keyword evidence="5 6" id="KW-0472">Membrane</keyword>
<feature type="transmembrane region" description="Helical" evidence="6">
    <location>
        <begin position="37"/>
        <end position="58"/>
    </location>
</feature>
<dbReference type="AlphaFoldDB" id="A0A9D5BTW7"/>
<evidence type="ECO:0000256" key="2">
    <source>
        <dbReference type="ARBA" id="ARBA00006665"/>
    </source>
</evidence>
<gene>
    <name evidence="7" type="ORF">J5N97_001625</name>
</gene>
<evidence type="ECO:0000313" key="7">
    <source>
        <dbReference type="EMBL" id="KAJ0960535.1"/>
    </source>
</evidence>
<evidence type="ECO:0000256" key="5">
    <source>
        <dbReference type="ARBA" id="ARBA00023136"/>
    </source>
</evidence>
<dbReference type="Pfam" id="PF03348">
    <property type="entry name" value="Serinc"/>
    <property type="match status" value="1"/>
</dbReference>
<dbReference type="Proteomes" id="UP001085076">
    <property type="component" value="Unassembled WGS sequence"/>
</dbReference>
<comment type="caution">
    <text evidence="7">The sequence shown here is derived from an EMBL/GenBank/DDBJ whole genome shotgun (WGS) entry which is preliminary data.</text>
</comment>
<protein>
    <recommendedName>
        <fullName evidence="9">TMS membrane family protein</fullName>
    </recommendedName>
</protein>
<evidence type="ECO:0000256" key="6">
    <source>
        <dbReference type="SAM" id="Phobius"/>
    </source>
</evidence>
<keyword evidence="8" id="KW-1185">Reference proteome</keyword>
<dbReference type="OrthoDB" id="5963193at2759"/>
<comment type="similarity">
    <text evidence="2">Belongs to the TDE1 family.</text>
</comment>
<dbReference type="PANTHER" id="PTHR10383">
    <property type="entry name" value="SERINE INCORPORATOR"/>
    <property type="match status" value="1"/>
</dbReference>
<proteinExistence type="inferred from homology"/>
<organism evidence="7 8">
    <name type="scientific">Dioscorea zingiberensis</name>
    <dbReference type="NCBI Taxonomy" id="325984"/>
    <lineage>
        <taxon>Eukaryota</taxon>
        <taxon>Viridiplantae</taxon>
        <taxon>Streptophyta</taxon>
        <taxon>Embryophyta</taxon>
        <taxon>Tracheophyta</taxon>
        <taxon>Spermatophyta</taxon>
        <taxon>Magnoliopsida</taxon>
        <taxon>Liliopsida</taxon>
        <taxon>Dioscoreales</taxon>
        <taxon>Dioscoreaceae</taxon>
        <taxon>Dioscorea</taxon>
    </lineage>
</organism>
<dbReference type="InterPro" id="IPR005016">
    <property type="entry name" value="TDE1/TMS"/>
</dbReference>
<reference evidence="7 8" key="1">
    <citation type="journal article" date="2022" name="Hortic Res">
        <title>The genome of Dioscorea zingiberensis sheds light on the biosynthesis, origin and evolution of the medicinally important diosgenin saponins.</title>
        <authorList>
            <person name="Li Y."/>
            <person name="Tan C."/>
            <person name="Li Z."/>
            <person name="Guo J."/>
            <person name="Li S."/>
            <person name="Chen X."/>
            <person name="Wang C."/>
            <person name="Dai X."/>
            <person name="Yang H."/>
            <person name="Song W."/>
            <person name="Hou L."/>
            <person name="Xu J."/>
            <person name="Tong Z."/>
            <person name="Xu A."/>
            <person name="Yuan X."/>
            <person name="Wang W."/>
            <person name="Yang Q."/>
            <person name="Chen L."/>
            <person name="Sun Z."/>
            <person name="Wang K."/>
            <person name="Pan B."/>
            <person name="Chen J."/>
            <person name="Bao Y."/>
            <person name="Liu F."/>
            <person name="Qi X."/>
            <person name="Gang D.R."/>
            <person name="Wen J."/>
            <person name="Li J."/>
        </authorList>
    </citation>
    <scope>NUCLEOTIDE SEQUENCE [LARGE SCALE GENOMIC DNA]</scope>
    <source>
        <strain evidence="7">Dzin_1.0</strain>
    </source>
</reference>
<comment type="subcellular location">
    <subcellularLocation>
        <location evidence="1">Membrane</location>
        <topology evidence="1">Multi-pass membrane protein</topology>
    </subcellularLocation>
</comment>
<dbReference type="EMBL" id="JAGGNH010000072">
    <property type="protein sequence ID" value="KAJ0960535.1"/>
    <property type="molecule type" value="Genomic_DNA"/>
</dbReference>